<proteinExistence type="predicted"/>
<protein>
    <submittedName>
        <fullName evidence="1">Uncharacterized protein</fullName>
    </submittedName>
</protein>
<reference evidence="1" key="1">
    <citation type="submission" date="2023-04" db="EMBL/GenBank/DDBJ databases">
        <title>Draft Genome sequencing of Naganishia species isolated from polar environments using Oxford Nanopore Technology.</title>
        <authorList>
            <person name="Leo P."/>
            <person name="Venkateswaran K."/>
        </authorList>
    </citation>
    <scope>NUCLEOTIDE SEQUENCE</scope>
    <source>
        <strain evidence="1">MNA-CCFEE 5423</strain>
    </source>
</reference>
<keyword evidence="2" id="KW-1185">Reference proteome</keyword>
<evidence type="ECO:0000313" key="2">
    <source>
        <dbReference type="Proteomes" id="UP001227268"/>
    </source>
</evidence>
<comment type="caution">
    <text evidence="1">The sequence shown here is derived from an EMBL/GenBank/DDBJ whole genome shotgun (WGS) entry which is preliminary data.</text>
</comment>
<organism evidence="1 2">
    <name type="scientific">Naganishia friedmannii</name>
    <dbReference type="NCBI Taxonomy" id="89922"/>
    <lineage>
        <taxon>Eukaryota</taxon>
        <taxon>Fungi</taxon>
        <taxon>Dikarya</taxon>
        <taxon>Basidiomycota</taxon>
        <taxon>Agaricomycotina</taxon>
        <taxon>Tremellomycetes</taxon>
        <taxon>Filobasidiales</taxon>
        <taxon>Filobasidiaceae</taxon>
        <taxon>Naganishia</taxon>
    </lineage>
</organism>
<dbReference type="Proteomes" id="UP001227268">
    <property type="component" value="Unassembled WGS sequence"/>
</dbReference>
<name>A0ACC2VW07_9TREE</name>
<gene>
    <name evidence="1" type="ORF">QFC21_002703</name>
</gene>
<sequence>MTNPLNTPAEQSSSANGDSKGSSDGPKRWTVYMPALFHPEAIKYARTKFNLLQPGEGLTQEECLAQADGLRTSFFAHHLTTFFLPNLVKPYLAYMVTVMRVGKLPESQLNETAAPRLRIIARNGTGVDMIHKETCLKRGIVVTNQPGGNAQAVAELALTLILTLLRRVVEVNQRLRSGERVPSISVLAPGLYGKVVGLVGMGDIAYELAKLLVHGFNCKIIIYSPTSPPTKWTTSCPSSPSSAIPHKRCPTLAQLLPQIDVLSLHCPLIPETKHLISTRQLALFGPSAVVVNTARGGIVDESALLLALQRGQIAGAGIDVWESEPPTLATSDTCRELMGRRDVVALPHLGGSTDEVTRVGCMNAVDICWDYLEGGAPRNRVY</sequence>
<evidence type="ECO:0000313" key="1">
    <source>
        <dbReference type="EMBL" id="KAJ9103280.1"/>
    </source>
</evidence>
<accession>A0ACC2VW07</accession>
<dbReference type="EMBL" id="JASBWT010000007">
    <property type="protein sequence ID" value="KAJ9103280.1"/>
    <property type="molecule type" value="Genomic_DNA"/>
</dbReference>